<proteinExistence type="predicted"/>
<name>A0A6J5CNT7_9BURK</name>
<organism evidence="1 2">
    <name type="scientific">Paraburkholderia rhynchosiae</name>
    <dbReference type="NCBI Taxonomy" id="487049"/>
    <lineage>
        <taxon>Bacteria</taxon>
        <taxon>Pseudomonadati</taxon>
        <taxon>Pseudomonadota</taxon>
        <taxon>Betaproteobacteria</taxon>
        <taxon>Burkholderiales</taxon>
        <taxon>Burkholderiaceae</taxon>
        <taxon>Paraburkholderia</taxon>
    </lineage>
</organism>
<dbReference type="Proteomes" id="UP000494205">
    <property type="component" value="Unassembled WGS sequence"/>
</dbReference>
<protein>
    <submittedName>
        <fullName evidence="1">Uncharacterized protein</fullName>
    </submittedName>
</protein>
<accession>A0A6J5CNT7</accession>
<sequence>MGAQRPRQADAAASRAAARCVRDRYGVRATMEQLGSRAIGGSNRPHLAYPRISLRKFKCLPTSWKSALCRLLVIAYLNLLSGGLRLPFYLQSMTQILMGHPMLSLSITSGTPQFYGHPLVAGAEPLPAGLLIDAQREGGPFPIRDQTLWARAARQLRSLPPACAVTRLKGAHASCCGRLPPRNEDRFAS</sequence>
<gene>
    <name evidence="1" type="ORF">LMG27174_06513</name>
</gene>
<dbReference type="AlphaFoldDB" id="A0A6J5CNT7"/>
<evidence type="ECO:0000313" key="1">
    <source>
        <dbReference type="EMBL" id="CAB3739003.1"/>
    </source>
</evidence>
<reference evidence="1 2" key="1">
    <citation type="submission" date="2020-04" db="EMBL/GenBank/DDBJ databases">
        <authorList>
            <person name="De Canck E."/>
        </authorList>
    </citation>
    <scope>NUCLEOTIDE SEQUENCE [LARGE SCALE GENOMIC DNA]</scope>
    <source>
        <strain evidence="1 2">LMG 27174</strain>
    </source>
</reference>
<evidence type="ECO:0000313" key="2">
    <source>
        <dbReference type="Proteomes" id="UP000494205"/>
    </source>
</evidence>
<dbReference type="EMBL" id="CADIJZ010000039">
    <property type="protein sequence ID" value="CAB3739003.1"/>
    <property type="molecule type" value="Genomic_DNA"/>
</dbReference>